<feature type="domain" description="TonB-dependent receptor-like beta-barrel" evidence="15">
    <location>
        <begin position="273"/>
        <end position="693"/>
    </location>
</feature>
<dbReference type="Pfam" id="PF07715">
    <property type="entry name" value="Plug"/>
    <property type="match status" value="1"/>
</dbReference>
<dbReference type="AlphaFoldDB" id="A0A2L1GKC1"/>
<keyword evidence="11 12" id="KW-0998">Cell outer membrane</keyword>
<dbReference type="GO" id="GO:0009279">
    <property type="term" value="C:cell outer membrane"/>
    <property type="evidence" value="ECO:0007669"/>
    <property type="project" value="UniProtKB-SubCell"/>
</dbReference>
<evidence type="ECO:0000256" key="13">
    <source>
        <dbReference type="RuleBase" id="RU003357"/>
    </source>
</evidence>
<evidence type="ECO:0000256" key="10">
    <source>
        <dbReference type="ARBA" id="ARBA00023136"/>
    </source>
</evidence>
<dbReference type="PROSITE" id="PS52016">
    <property type="entry name" value="TONB_DEPENDENT_REC_3"/>
    <property type="match status" value="1"/>
</dbReference>
<dbReference type="OrthoDB" id="9763670at2"/>
<evidence type="ECO:0000256" key="6">
    <source>
        <dbReference type="ARBA" id="ARBA00022729"/>
    </source>
</evidence>
<evidence type="ECO:0000256" key="3">
    <source>
        <dbReference type="ARBA" id="ARBA00022452"/>
    </source>
</evidence>
<evidence type="ECO:0000313" key="17">
    <source>
        <dbReference type="EMBL" id="AVD70108.1"/>
    </source>
</evidence>
<evidence type="ECO:0000256" key="14">
    <source>
        <dbReference type="SAM" id="SignalP"/>
    </source>
</evidence>
<dbReference type="KEGG" id="deo:CAY53_00275"/>
<keyword evidence="4" id="KW-0410">Iron transport</keyword>
<feature type="domain" description="TonB-dependent receptor plug" evidence="16">
    <location>
        <begin position="73"/>
        <end position="177"/>
    </location>
</feature>
<protein>
    <recommendedName>
        <fullName evidence="19">TonB-dependent receptor</fullName>
    </recommendedName>
</protein>
<keyword evidence="6 14" id="KW-0732">Signal</keyword>
<evidence type="ECO:0000256" key="8">
    <source>
        <dbReference type="ARBA" id="ARBA00023065"/>
    </source>
</evidence>
<evidence type="ECO:0000256" key="12">
    <source>
        <dbReference type="PROSITE-ProRule" id="PRU01360"/>
    </source>
</evidence>
<keyword evidence="3 12" id="KW-1134">Transmembrane beta strand</keyword>
<dbReference type="InterPro" id="IPR012910">
    <property type="entry name" value="Plug_dom"/>
</dbReference>
<dbReference type="GO" id="GO:0006826">
    <property type="term" value="P:iron ion transport"/>
    <property type="evidence" value="ECO:0007669"/>
    <property type="project" value="UniProtKB-KW"/>
</dbReference>
<evidence type="ECO:0008006" key="19">
    <source>
        <dbReference type="Google" id="ProtNLM"/>
    </source>
</evidence>
<dbReference type="EMBL" id="CP021255">
    <property type="protein sequence ID" value="AVD70108.1"/>
    <property type="molecule type" value="Genomic_DNA"/>
</dbReference>
<keyword evidence="5 12" id="KW-0812">Transmembrane</keyword>
<dbReference type="PANTHER" id="PTHR32552:SF81">
    <property type="entry name" value="TONB-DEPENDENT OUTER MEMBRANE RECEPTOR"/>
    <property type="match status" value="1"/>
</dbReference>
<name>A0A2L1GKC1_9BACT</name>
<accession>A0A2L1GKC1</accession>
<evidence type="ECO:0000313" key="18">
    <source>
        <dbReference type="Proteomes" id="UP000239867"/>
    </source>
</evidence>
<keyword evidence="8" id="KW-0406">Ion transport</keyword>
<evidence type="ECO:0000256" key="9">
    <source>
        <dbReference type="ARBA" id="ARBA00023077"/>
    </source>
</evidence>
<dbReference type="Pfam" id="PF00593">
    <property type="entry name" value="TonB_dep_Rec_b-barrel"/>
    <property type="match status" value="1"/>
</dbReference>
<evidence type="ECO:0000256" key="11">
    <source>
        <dbReference type="ARBA" id="ARBA00023237"/>
    </source>
</evidence>
<feature type="signal peptide" evidence="14">
    <location>
        <begin position="1"/>
        <end position="47"/>
    </location>
</feature>
<evidence type="ECO:0000256" key="2">
    <source>
        <dbReference type="ARBA" id="ARBA00022448"/>
    </source>
</evidence>
<dbReference type="RefSeq" id="WP_104935434.1">
    <property type="nucleotide sequence ID" value="NZ_CP021255.1"/>
</dbReference>
<feature type="chain" id="PRO_5014752945" description="TonB-dependent receptor" evidence="14">
    <location>
        <begin position="48"/>
        <end position="728"/>
    </location>
</feature>
<organism evidence="17 18">
    <name type="scientific">Desulfobulbus oralis</name>
    <dbReference type="NCBI Taxonomy" id="1986146"/>
    <lineage>
        <taxon>Bacteria</taxon>
        <taxon>Pseudomonadati</taxon>
        <taxon>Thermodesulfobacteriota</taxon>
        <taxon>Desulfobulbia</taxon>
        <taxon>Desulfobulbales</taxon>
        <taxon>Desulfobulbaceae</taxon>
        <taxon>Desulfobulbus</taxon>
    </lineage>
</organism>
<keyword evidence="10 12" id="KW-0472">Membrane</keyword>
<comment type="subcellular location">
    <subcellularLocation>
        <location evidence="1 12">Cell outer membrane</location>
        <topology evidence="1 12">Multi-pass membrane protein</topology>
    </subcellularLocation>
</comment>
<keyword evidence="9 13" id="KW-0798">TonB box</keyword>
<dbReference type="Gene3D" id="2.40.170.20">
    <property type="entry name" value="TonB-dependent receptor, beta-barrel domain"/>
    <property type="match status" value="1"/>
</dbReference>
<evidence type="ECO:0000256" key="7">
    <source>
        <dbReference type="ARBA" id="ARBA00023004"/>
    </source>
</evidence>
<keyword evidence="7" id="KW-0408">Iron</keyword>
<dbReference type="Proteomes" id="UP000239867">
    <property type="component" value="Chromosome"/>
</dbReference>
<reference evidence="17 18" key="1">
    <citation type="journal article" date="2018" name="MBio">
        <title>Insights into the evolution of host association through the isolation and characterization of a novel human periodontal pathobiont, Desulfobulbus oralis.</title>
        <authorList>
            <person name="Cross K.L."/>
            <person name="Chirania P."/>
            <person name="Xiong W."/>
            <person name="Beall C.J."/>
            <person name="Elkins J.G."/>
            <person name="Giannone R.J."/>
            <person name="Griffen A.L."/>
            <person name="Guss A.M."/>
            <person name="Hettich R.L."/>
            <person name="Joshi S.S."/>
            <person name="Mokrzan E.M."/>
            <person name="Martin R.K."/>
            <person name="Zhulin I.B."/>
            <person name="Leys E.J."/>
            <person name="Podar M."/>
        </authorList>
    </citation>
    <scope>NUCLEOTIDE SEQUENCE [LARGE SCALE GENOMIC DNA]</scope>
    <source>
        <strain evidence="17 18">ORNL</strain>
    </source>
</reference>
<evidence type="ECO:0000259" key="15">
    <source>
        <dbReference type="Pfam" id="PF00593"/>
    </source>
</evidence>
<gene>
    <name evidence="17" type="ORF">CAY53_00275</name>
</gene>
<dbReference type="InterPro" id="IPR036942">
    <property type="entry name" value="Beta-barrel_TonB_sf"/>
</dbReference>
<proteinExistence type="inferred from homology"/>
<dbReference type="InterPro" id="IPR010917">
    <property type="entry name" value="TonB_rcpt_CS"/>
</dbReference>
<comment type="similarity">
    <text evidence="12 13">Belongs to the TonB-dependent receptor family.</text>
</comment>
<evidence type="ECO:0000256" key="4">
    <source>
        <dbReference type="ARBA" id="ARBA00022496"/>
    </source>
</evidence>
<keyword evidence="18" id="KW-1185">Reference proteome</keyword>
<dbReference type="InterPro" id="IPR000531">
    <property type="entry name" value="Beta-barrel_TonB"/>
</dbReference>
<dbReference type="PANTHER" id="PTHR32552">
    <property type="entry name" value="FERRICHROME IRON RECEPTOR-RELATED"/>
    <property type="match status" value="1"/>
</dbReference>
<dbReference type="PROSITE" id="PS01156">
    <property type="entry name" value="TONB_DEPENDENT_REC_2"/>
    <property type="match status" value="1"/>
</dbReference>
<sequence length="728" mass="83008">MNYPVNCNLQEDARNAKNKTLLKTKSFNWPVLSYLLVGIMSASTVHAENNANKETSYTLEEITVTAQKREEKVQNIPISVNVLNDQQIEDANIKDTTELIRYIPNVYTKDSGSYQQINIRGVGSFVTSLYPTTAMYIDDINLPIVYMQNQELFDVERVEVLKGPQGTLYGRNSEAGVINIVTRQPDNDLRGKVFTQLSVFDTDGDWAPGYQLGANVSTPIVTDIMYFSLAGKWNYDQGPITNDFNNDDEARKINRGFGRTQLRWTPTEQLDISFLGDISSSDENFGYGRYKDGMFKTERLHIARNDKNNRNWNGDSESLRVKYKGEEIDLTSITGRRYFSDDANWDMDMTTLPTSYMNTFMTEKVDMWTQEFRFSSSEKNESPLAWLLGIYGFTEDTKVTGDYLAGMPGMSNNTYRNTDIDSDGFALFGQGTYTIIDRLHLTAGLRYEYNSQWGEQRFTSEMEPNYPTSTMNYKKHLTGDELLPKFSVSYDFTDDVMGYATASRGFLSGGFDYVSATNNETFYYEPEYTWNYEVGVKTSWLDNKLLANLAAFYIDMTDKQASEVLSLNQAKISNIAEANSKGFEIELQARPATGLTFSGGFGYTMTEITNWYDPVTQYDYHGNELPNAPRFTYNLSTMYQHSTGLYGRVDLLGTGKFYHDATNMQEESAYELVNIRLGYSGEHWDVSLWCKNLFDRSYYTVQAPIPGYGTLAFDGDPRQIGMTVAWRF</sequence>
<keyword evidence="2 12" id="KW-0813">Transport</keyword>
<evidence type="ECO:0000256" key="5">
    <source>
        <dbReference type="ARBA" id="ARBA00022692"/>
    </source>
</evidence>
<dbReference type="CDD" id="cd01347">
    <property type="entry name" value="ligand_gated_channel"/>
    <property type="match status" value="1"/>
</dbReference>
<dbReference type="InterPro" id="IPR039426">
    <property type="entry name" value="TonB-dep_rcpt-like"/>
</dbReference>
<evidence type="ECO:0000259" key="16">
    <source>
        <dbReference type="Pfam" id="PF07715"/>
    </source>
</evidence>
<evidence type="ECO:0000256" key="1">
    <source>
        <dbReference type="ARBA" id="ARBA00004571"/>
    </source>
</evidence>
<dbReference type="SUPFAM" id="SSF56935">
    <property type="entry name" value="Porins"/>
    <property type="match status" value="1"/>
</dbReference>